<organism evidence="1 2">
    <name type="scientific">Vibrio lentus</name>
    <dbReference type="NCBI Taxonomy" id="136468"/>
    <lineage>
        <taxon>Bacteria</taxon>
        <taxon>Pseudomonadati</taxon>
        <taxon>Pseudomonadota</taxon>
        <taxon>Gammaproteobacteria</taxon>
        <taxon>Vibrionales</taxon>
        <taxon>Vibrionaceae</taxon>
        <taxon>Vibrio</taxon>
    </lineage>
</organism>
<dbReference type="Gene3D" id="1.10.238.160">
    <property type="match status" value="1"/>
</dbReference>
<comment type="caution">
    <text evidence="1">The sequence shown here is derived from an EMBL/GenBank/DDBJ whole genome shotgun (WGS) entry which is preliminary data.</text>
</comment>
<dbReference type="InterPro" id="IPR052931">
    <property type="entry name" value="Prophage_regulatory_activator"/>
</dbReference>
<dbReference type="InterPro" id="IPR010260">
    <property type="entry name" value="AlpA"/>
</dbReference>
<proteinExistence type="predicted"/>
<accession>A0A855IQH8</accession>
<gene>
    <name evidence="1" type="ORF">BCT50_05940</name>
</gene>
<dbReference type="EMBL" id="MCZJ01000013">
    <property type="protein sequence ID" value="PMM58966.1"/>
    <property type="molecule type" value="Genomic_DNA"/>
</dbReference>
<dbReference type="PANTHER" id="PTHR36154:SF1">
    <property type="entry name" value="DNA-BINDING TRANSCRIPTIONAL ACTIVATOR ALPA"/>
    <property type="match status" value="1"/>
</dbReference>
<dbReference type="RefSeq" id="WP_102554887.1">
    <property type="nucleotide sequence ID" value="NZ_MCZJ01000013.1"/>
</dbReference>
<evidence type="ECO:0000313" key="2">
    <source>
        <dbReference type="Proteomes" id="UP000235554"/>
    </source>
</evidence>
<dbReference type="Proteomes" id="UP000235554">
    <property type="component" value="Unassembled WGS sequence"/>
</dbReference>
<dbReference type="PANTHER" id="PTHR36154">
    <property type="entry name" value="DNA-BINDING TRANSCRIPTIONAL ACTIVATOR ALPA"/>
    <property type="match status" value="1"/>
</dbReference>
<evidence type="ECO:0008006" key="3">
    <source>
        <dbReference type="Google" id="ProtNLM"/>
    </source>
</evidence>
<dbReference type="AlphaFoldDB" id="A0A855IQH8"/>
<dbReference type="Pfam" id="PF05930">
    <property type="entry name" value="Phage_AlpA"/>
    <property type="match status" value="1"/>
</dbReference>
<protein>
    <recommendedName>
        <fullName evidence="3">AlpA family transcriptional regulator</fullName>
    </recommendedName>
</protein>
<name>A0A855IQH8_9VIBR</name>
<reference evidence="2" key="1">
    <citation type="submission" date="2016-07" db="EMBL/GenBank/DDBJ databases">
        <title>Nontailed viruses are major unrecognized killers of bacteria in the ocean.</title>
        <authorList>
            <person name="Kauffman K."/>
            <person name="Hussain F."/>
            <person name="Yang J."/>
            <person name="Arevalo P."/>
            <person name="Brown J."/>
            <person name="Cutler M."/>
            <person name="Kelly L."/>
            <person name="Polz M.F."/>
        </authorList>
    </citation>
    <scope>NUCLEOTIDE SEQUENCE [LARGE SCALE GENOMIC DNA]</scope>
    <source>
        <strain evidence="2">10N.261.48.A1</strain>
    </source>
</reference>
<evidence type="ECO:0000313" key="1">
    <source>
        <dbReference type="EMBL" id="PMM58966.1"/>
    </source>
</evidence>
<sequence length="86" mass="9944">MQQEQLAHHTNRILRLRDLISLTGLSRTTIYEKQNPNSSRFDPTFPPKIKLGARAVGWQMEEIIVWINLMKHQSTVNAEFSPQDNG</sequence>